<evidence type="ECO:0000256" key="3">
    <source>
        <dbReference type="ARBA" id="ARBA00023319"/>
    </source>
</evidence>
<feature type="domain" description="Ig-like" evidence="4">
    <location>
        <begin position="22"/>
        <end position="118"/>
    </location>
</feature>
<dbReference type="InterPro" id="IPR013106">
    <property type="entry name" value="Ig_V-set"/>
</dbReference>
<evidence type="ECO:0000259" key="4">
    <source>
        <dbReference type="PROSITE" id="PS50835"/>
    </source>
</evidence>
<dbReference type="InterPro" id="IPR003599">
    <property type="entry name" value="Ig_sub"/>
</dbReference>
<dbReference type="SUPFAM" id="SSF48726">
    <property type="entry name" value="Immunoglobulin"/>
    <property type="match status" value="1"/>
</dbReference>
<keyword evidence="3" id="KW-0393">Immunoglobulin domain</keyword>
<reference key="1">
    <citation type="journal article" date="2007" name="Nature">
        <title>The medaka draft genome and insights into vertebrate genome evolution.</title>
        <authorList>
            <person name="Kasahara M."/>
            <person name="Naruse K."/>
            <person name="Sasaki S."/>
            <person name="Nakatani Y."/>
            <person name="Qu W."/>
            <person name="Ahsan B."/>
            <person name="Yamada T."/>
            <person name="Nagayasu Y."/>
            <person name="Doi K."/>
            <person name="Kasai Y."/>
            <person name="Jindo T."/>
            <person name="Kobayashi D."/>
            <person name="Shimada A."/>
            <person name="Toyoda A."/>
            <person name="Kuroki Y."/>
            <person name="Fujiyama A."/>
            <person name="Sasaki T."/>
            <person name="Shimizu A."/>
            <person name="Asakawa S."/>
            <person name="Shimizu N."/>
            <person name="Hashimoto S."/>
            <person name="Yang J."/>
            <person name="Lee Y."/>
            <person name="Matsushima K."/>
            <person name="Sugano S."/>
            <person name="Sakaizumi M."/>
            <person name="Narita T."/>
            <person name="Ohishi K."/>
            <person name="Haga S."/>
            <person name="Ohta F."/>
            <person name="Nomoto H."/>
            <person name="Nogata K."/>
            <person name="Morishita T."/>
            <person name="Endo T."/>
            <person name="Shin-I T."/>
            <person name="Takeda H."/>
            <person name="Morishita S."/>
            <person name="Kohara Y."/>
        </authorList>
    </citation>
    <scope>NUCLEOTIDE SEQUENCE [LARGE SCALE GENOMIC DNA]</scope>
    <source>
        <strain>Hd-rR</strain>
    </source>
</reference>
<accession>A0A3P9JT47</accession>
<dbReference type="SMART" id="SM00409">
    <property type="entry name" value="IG"/>
    <property type="match status" value="1"/>
</dbReference>
<dbReference type="InterPro" id="IPR003006">
    <property type="entry name" value="Ig/MHC_CS"/>
</dbReference>
<dbReference type="Pfam" id="PF07686">
    <property type="entry name" value="V-set"/>
    <property type="match status" value="1"/>
</dbReference>
<organism evidence="5 6">
    <name type="scientific">Oryzias latipes</name>
    <name type="common">Japanese rice fish</name>
    <name type="synonym">Japanese killifish</name>
    <dbReference type="NCBI Taxonomy" id="8090"/>
    <lineage>
        <taxon>Eukaryota</taxon>
        <taxon>Metazoa</taxon>
        <taxon>Chordata</taxon>
        <taxon>Craniata</taxon>
        <taxon>Vertebrata</taxon>
        <taxon>Euteleostomi</taxon>
        <taxon>Actinopterygii</taxon>
        <taxon>Neopterygii</taxon>
        <taxon>Teleostei</taxon>
        <taxon>Neoteleostei</taxon>
        <taxon>Acanthomorphata</taxon>
        <taxon>Ovalentaria</taxon>
        <taxon>Atherinomorphae</taxon>
        <taxon>Beloniformes</taxon>
        <taxon>Adrianichthyidae</taxon>
        <taxon>Oryziinae</taxon>
        <taxon>Oryzias</taxon>
    </lineage>
</organism>
<evidence type="ECO:0000313" key="5">
    <source>
        <dbReference type="Ensembl" id="ENSORLP00015035309.1"/>
    </source>
</evidence>
<dbReference type="PROSITE" id="PS50835">
    <property type="entry name" value="IG_LIKE"/>
    <property type="match status" value="1"/>
</dbReference>
<dbReference type="AlphaFoldDB" id="A0A3P9JT47"/>
<keyword evidence="2" id="KW-0472">Membrane</keyword>
<evidence type="ECO:0000256" key="1">
    <source>
        <dbReference type="ARBA" id="ARBA00004370"/>
    </source>
</evidence>
<comment type="subcellular location">
    <subcellularLocation>
        <location evidence="1">Membrane</location>
    </subcellularLocation>
</comment>
<dbReference type="InterPro" id="IPR036179">
    <property type="entry name" value="Ig-like_dom_sf"/>
</dbReference>
<reference evidence="5" key="3">
    <citation type="submission" date="2025-08" db="UniProtKB">
        <authorList>
            <consortium name="Ensembl"/>
        </authorList>
    </citation>
    <scope>IDENTIFICATION</scope>
    <source>
        <strain evidence="5">HSOK</strain>
    </source>
</reference>
<dbReference type="PROSITE" id="PS00290">
    <property type="entry name" value="IG_MHC"/>
    <property type="match status" value="1"/>
</dbReference>
<dbReference type="InterPro" id="IPR007110">
    <property type="entry name" value="Ig-like_dom"/>
</dbReference>
<dbReference type="GO" id="GO:0016020">
    <property type="term" value="C:membrane"/>
    <property type="evidence" value="ECO:0007669"/>
    <property type="project" value="UniProtKB-SubCell"/>
</dbReference>
<evidence type="ECO:0000313" key="6">
    <source>
        <dbReference type="Proteomes" id="UP000265200"/>
    </source>
</evidence>
<proteinExistence type="predicted"/>
<dbReference type="Gene3D" id="2.60.40.10">
    <property type="entry name" value="Immunoglobulins"/>
    <property type="match status" value="1"/>
</dbReference>
<evidence type="ECO:0000256" key="2">
    <source>
        <dbReference type="ARBA" id="ARBA00023136"/>
    </source>
</evidence>
<name>A0A3P9JT47_ORYLA</name>
<dbReference type="Ensembl" id="ENSORLT00015029921.1">
    <property type="protein sequence ID" value="ENSORLP00015035309.1"/>
    <property type="gene ID" value="ENSORLG00015021821.1"/>
</dbReference>
<sequence length="144" mass="16652">MRCLSDWIFVLRIQKNIVKKPGDDVTLMCRDPEYKKEILTVLEWRRNDSEILFVFRDGQPSPSVTHESFRNRVFLNESQMKDGDLSVVLKNVTMNDSGTYVCRVRHEYDPQRELKLISTVRLSVVPPGDPSPGEQCLCSCLMSE</sequence>
<protein>
    <recommendedName>
        <fullName evidence="4">Ig-like domain-containing protein</fullName>
    </recommendedName>
</protein>
<dbReference type="PANTHER" id="PTHR24100">
    <property type="entry name" value="BUTYROPHILIN"/>
    <property type="match status" value="1"/>
</dbReference>
<dbReference type="PANTHER" id="PTHR24100:SF151">
    <property type="entry name" value="ICOS LIGAND"/>
    <property type="match status" value="1"/>
</dbReference>
<reference evidence="5 6" key="2">
    <citation type="submission" date="2017-04" db="EMBL/GenBank/DDBJ databases">
        <title>CpG methylation of centromeres and impact of large insertions on vertebrate speciation.</title>
        <authorList>
            <person name="Ichikawa K."/>
            <person name="Yoshimura J."/>
            <person name="Morishita S."/>
        </authorList>
    </citation>
    <scope>NUCLEOTIDE SEQUENCE</scope>
    <source>
        <strain evidence="5 6">HSOK</strain>
    </source>
</reference>
<dbReference type="InterPro" id="IPR050504">
    <property type="entry name" value="IgSF_BTN/MOG"/>
</dbReference>
<dbReference type="Proteomes" id="UP000265200">
    <property type="component" value="Chromosome 18"/>
</dbReference>
<reference evidence="5" key="4">
    <citation type="submission" date="2025-09" db="UniProtKB">
        <authorList>
            <consortium name="Ensembl"/>
        </authorList>
    </citation>
    <scope>IDENTIFICATION</scope>
    <source>
        <strain evidence="5">HSOK</strain>
    </source>
</reference>
<dbReference type="InterPro" id="IPR013783">
    <property type="entry name" value="Ig-like_fold"/>
</dbReference>